<reference evidence="1" key="1">
    <citation type="submission" date="2022-04" db="EMBL/GenBank/DDBJ databases">
        <title>Genome of the entomopathogenic fungus Entomophthora muscae.</title>
        <authorList>
            <person name="Elya C."/>
            <person name="Lovett B.R."/>
            <person name="Lee E."/>
            <person name="Macias A.M."/>
            <person name="Hajek A.E."/>
            <person name="De Bivort B.L."/>
            <person name="Kasson M.T."/>
            <person name="De Fine Licht H.H."/>
            <person name="Stajich J.E."/>
        </authorList>
    </citation>
    <scope>NUCLEOTIDE SEQUENCE</scope>
    <source>
        <strain evidence="1">Berkeley</strain>
    </source>
</reference>
<evidence type="ECO:0000313" key="1">
    <source>
        <dbReference type="EMBL" id="KAJ9055972.1"/>
    </source>
</evidence>
<dbReference type="Proteomes" id="UP001165960">
    <property type="component" value="Unassembled WGS sequence"/>
</dbReference>
<name>A0ACC2S0T8_9FUNG</name>
<organism evidence="1 2">
    <name type="scientific">Entomophthora muscae</name>
    <dbReference type="NCBI Taxonomy" id="34485"/>
    <lineage>
        <taxon>Eukaryota</taxon>
        <taxon>Fungi</taxon>
        <taxon>Fungi incertae sedis</taxon>
        <taxon>Zoopagomycota</taxon>
        <taxon>Entomophthoromycotina</taxon>
        <taxon>Entomophthoromycetes</taxon>
        <taxon>Entomophthorales</taxon>
        <taxon>Entomophthoraceae</taxon>
        <taxon>Entomophthora</taxon>
    </lineage>
</organism>
<evidence type="ECO:0000313" key="2">
    <source>
        <dbReference type="Proteomes" id="UP001165960"/>
    </source>
</evidence>
<keyword evidence="2" id="KW-1185">Reference proteome</keyword>
<accession>A0ACC2S0T8</accession>
<sequence>MVKLLLLLLPALAVSANRGDCQPASTNNPDGPRNRCIDFATNATVQDPTPNPGNSLFGYVLQTFSDLATRTLH</sequence>
<comment type="caution">
    <text evidence="1">The sequence shown here is derived from an EMBL/GenBank/DDBJ whole genome shotgun (WGS) entry which is preliminary data.</text>
</comment>
<proteinExistence type="predicted"/>
<gene>
    <name evidence="1" type="ORF">DSO57_1037853</name>
</gene>
<dbReference type="EMBL" id="QTSX02006110">
    <property type="protein sequence ID" value="KAJ9055972.1"/>
    <property type="molecule type" value="Genomic_DNA"/>
</dbReference>
<protein>
    <submittedName>
        <fullName evidence="1">Uncharacterized protein</fullName>
    </submittedName>
</protein>